<comment type="similarity">
    <text evidence="7">Belongs to the binding-protein-dependent transport system permease family.</text>
</comment>
<dbReference type="SUPFAM" id="SSF161098">
    <property type="entry name" value="MetI-like"/>
    <property type="match status" value="1"/>
</dbReference>
<feature type="transmembrane region" description="Helical" evidence="7">
    <location>
        <begin position="32"/>
        <end position="49"/>
    </location>
</feature>
<dbReference type="GO" id="GO:0005886">
    <property type="term" value="C:plasma membrane"/>
    <property type="evidence" value="ECO:0007669"/>
    <property type="project" value="UniProtKB-SubCell"/>
</dbReference>
<accession>A0A1G9T3B0</accession>
<evidence type="ECO:0000256" key="3">
    <source>
        <dbReference type="ARBA" id="ARBA00022475"/>
    </source>
</evidence>
<keyword evidence="10" id="KW-1185">Reference proteome</keyword>
<dbReference type="AlphaFoldDB" id="A0A1G9T3B0"/>
<dbReference type="Proteomes" id="UP000199370">
    <property type="component" value="Unassembled WGS sequence"/>
</dbReference>
<feature type="transmembrane region" description="Helical" evidence="7">
    <location>
        <begin position="200"/>
        <end position="223"/>
    </location>
</feature>
<dbReference type="Pfam" id="PF00528">
    <property type="entry name" value="BPD_transp_1"/>
    <property type="match status" value="1"/>
</dbReference>
<proteinExistence type="inferred from homology"/>
<dbReference type="EMBL" id="FNIA01000002">
    <property type="protein sequence ID" value="SDM42112.1"/>
    <property type="molecule type" value="Genomic_DNA"/>
</dbReference>
<evidence type="ECO:0000313" key="10">
    <source>
        <dbReference type="Proteomes" id="UP000199370"/>
    </source>
</evidence>
<keyword evidence="2 7" id="KW-0813">Transport</keyword>
<dbReference type="InterPro" id="IPR050366">
    <property type="entry name" value="BP-dependent_transpt_permease"/>
</dbReference>
<keyword evidence="3" id="KW-1003">Cell membrane</keyword>
<keyword evidence="5 7" id="KW-1133">Transmembrane helix</keyword>
<dbReference type="GO" id="GO:0055085">
    <property type="term" value="P:transmembrane transport"/>
    <property type="evidence" value="ECO:0007669"/>
    <property type="project" value="InterPro"/>
</dbReference>
<evidence type="ECO:0000256" key="1">
    <source>
        <dbReference type="ARBA" id="ARBA00004651"/>
    </source>
</evidence>
<feature type="transmembrane region" description="Helical" evidence="7">
    <location>
        <begin position="343"/>
        <end position="367"/>
    </location>
</feature>
<evidence type="ECO:0000256" key="5">
    <source>
        <dbReference type="ARBA" id="ARBA00022989"/>
    </source>
</evidence>
<feature type="transmembrane region" description="Helical" evidence="7">
    <location>
        <begin position="158"/>
        <end position="179"/>
    </location>
</feature>
<gene>
    <name evidence="9" type="ORF">SAMN05192554_102108</name>
</gene>
<organism evidence="9 10">
    <name type="scientific">Haloarchaeobius iranensis</name>
    <dbReference type="NCBI Taxonomy" id="996166"/>
    <lineage>
        <taxon>Archaea</taxon>
        <taxon>Methanobacteriati</taxon>
        <taxon>Methanobacteriota</taxon>
        <taxon>Stenosarchaea group</taxon>
        <taxon>Halobacteria</taxon>
        <taxon>Halobacteriales</taxon>
        <taxon>Halorubellaceae</taxon>
        <taxon>Haloarchaeobius</taxon>
    </lineage>
</organism>
<dbReference type="CDD" id="cd06261">
    <property type="entry name" value="TM_PBP2"/>
    <property type="match status" value="1"/>
</dbReference>
<dbReference type="STRING" id="996166.SAMN05192554_102108"/>
<feature type="domain" description="ABC transmembrane type-1" evidence="8">
    <location>
        <begin position="339"/>
        <end position="527"/>
    </location>
</feature>
<evidence type="ECO:0000256" key="6">
    <source>
        <dbReference type="ARBA" id="ARBA00023136"/>
    </source>
</evidence>
<feature type="transmembrane region" description="Helical" evidence="7">
    <location>
        <begin position="511"/>
        <end position="530"/>
    </location>
</feature>
<dbReference type="PROSITE" id="PS50928">
    <property type="entry name" value="ABC_TM1"/>
    <property type="match status" value="1"/>
</dbReference>
<dbReference type="InterPro" id="IPR035906">
    <property type="entry name" value="MetI-like_sf"/>
</dbReference>
<dbReference type="PANTHER" id="PTHR43386">
    <property type="entry name" value="OLIGOPEPTIDE TRANSPORT SYSTEM PERMEASE PROTEIN APPC"/>
    <property type="match status" value="1"/>
</dbReference>
<feature type="transmembrane region" description="Helical" evidence="7">
    <location>
        <begin position="229"/>
        <end position="248"/>
    </location>
</feature>
<feature type="transmembrane region" description="Helical" evidence="7">
    <location>
        <begin position="80"/>
        <end position="98"/>
    </location>
</feature>
<dbReference type="PANTHER" id="PTHR43386:SF1">
    <property type="entry name" value="D,D-DIPEPTIDE TRANSPORT SYSTEM PERMEASE PROTEIN DDPC-RELATED"/>
    <property type="match status" value="1"/>
</dbReference>
<evidence type="ECO:0000256" key="2">
    <source>
        <dbReference type="ARBA" id="ARBA00022448"/>
    </source>
</evidence>
<feature type="transmembrane region" description="Helical" evidence="7">
    <location>
        <begin position="260"/>
        <end position="283"/>
    </location>
</feature>
<dbReference type="InterPro" id="IPR000515">
    <property type="entry name" value="MetI-like"/>
</dbReference>
<keyword evidence="6 7" id="KW-0472">Membrane</keyword>
<keyword evidence="4 7" id="KW-0812">Transmembrane</keyword>
<evidence type="ECO:0000313" key="9">
    <source>
        <dbReference type="EMBL" id="SDM42112.1"/>
    </source>
</evidence>
<evidence type="ECO:0000259" key="8">
    <source>
        <dbReference type="PROSITE" id="PS50928"/>
    </source>
</evidence>
<name>A0A1G9T3B0_9EURY</name>
<dbReference type="OrthoDB" id="312811at2157"/>
<dbReference type="RefSeq" id="WP_089731349.1">
    <property type="nucleotide sequence ID" value="NZ_FNIA01000002.1"/>
</dbReference>
<feature type="transmembrane region" description="Helical" evidence="7">
    <location>
        <begin position="471"/>
        <end position="491"/>
    </location>
</feature>
<reference evidence="9 10" key="1">
    <citation type="submission" date="2016-10" db="EMBL/GenBank/DDBJ databases">
        <authorList>
            <person name="de Groot N.N."/>
        </authorList>
    </citation>
    <scope>NUCLEOTIDE SEQUENCE [LARGE SCALE GENOMIC DNA]</scope>
    <source>
        <strain evidence="10">EB21,IBRC-M 10013,KCTC 4048</strain>
    </source>
</reference>
<evidence type="ECO:0000256" key="7">
    <source>
        <dbReference type="RuleBase" id="RU363032"/>
    </source>
</evidence>
<sequence length="540" mass="58347">MATSDADERARFEQVDWDAVEPSGGGFGRRSALFLASLAVVLAAFWYDFAVASPDPLFYNVGLAEGLEAPFTWDVRGIDWLFSVSLLVFVFYVLYPMYENLDRTKAYFAELTNNRPATFALGYVTLFFFGGVFGPLLAGQPSPDIPATSRPPVSAATPLGRVDLFSLLVVGSLCALATWGLLDRLDRERELGSFGDVARVLLRVGLGFLATFTLVGTVFNVFSLSSFRTAAGIAAVVGVAWGLRWAVLSGRSFGFEQLRATALVLAAFGLVLVVGIELLQVVVYDLLQFDPIAGGASSTSCPAYAEAPGRGTTCYGTWDYPLGTARYGQGLIPLVFTGMRVSLQVALICSMLIVPLATFVGTVAGYVGGVVDDLLMSYTDIQQTVPAIIVYMITIHVYGRSLFVLVVVFGLFSWAGAARLVRSEVIQRREEDFVTAARSAGAGHWRIMGRHILPNVSNTVLTSVTRQIPNLILAEAAIAFLALNNIMLPSWGETISSQLKYIPDGWWMSTIPVIVLSVTVLSFSVLGDALRDVLDPRSDS</sequence>
<feature type="transmembrane region" description="Helical" evidence="7">
    <location>
        <begin position="119"/>
        <end position="138"/>
    </location>
</feature>
<comment type="subcellular location">
    <subcellularLocation>
        <location evidence="1 7">Cell membrane</location>
        <topology evidence="1 7">Multi-pass membrane protein</topology>
    </subcellularLocation>
</comment>
<evidence type="ECO:0000256" key="4">
    <source>
        <dbReference type="ARBA" id="ARBA00022692"/>
    </source>
</evidence>
<protein>
    <submittedName>
        <fullName evidence="9">ABC-type dipeptide/oligopeptide/nickel transport system, permease component</fullName>
    </submittedName>
</protein>
<dbReference type="Gene3D" id="1.10.3720.10">
    <property type="entry name" value="MetI-like"/>
    <property type="match status" value="1"/>
</dbReference>